<gene>
    <name evidence="2" type="ORF">OCV99_04705</name>
</gene>
<keyword evidence="1" id="KW-0472">Membrane</keyword>
<dbReference type="Proteomes" id="UP001652431">
    <property type="component" value="Unassembled WGS sequence"/>
</dbReference>
<evidence type="ECO:0008006" key="4">
    <source>
        <dbReference type="Google" id="ProtNLM"/>
    </source>
</evidence>
<reference evidence="2 3" key="1">
    <citation type="journal article" date="2021" name="ISME Commun">
        <title>Automated analysis of genomic sequences facilitates high-throughput and comprehensive description of bacteria.</title>
        <authorList>
            <person name="Hitch T.C.A."/>
        </authorList>
    </citation>
    <scope>NUCLEOTIDE SEQUENCE [LARGE SCALE GENOMIC DNA]</scope>
    <source>
        <strain evidence="2 3">Sanger_03</strain>
    </source>
</reference>
<organism evidence="2 3">
    <name type="scientific">Dorea acetigenes</name>
    <dbReference type="NCBI Taxonomy" id="2981787"/>
    <lineage>
        <taxon>Bacteria</taxon>
        <taxon>Bacillati</taxon>
        <taxon>Bacillota</taxon>
        <taxon>Clostridia</taxon>
        <taxon>Lachnospirales</taxon>
        <taxon>Lachnospiraceae</taxon>
        <taxon>Dorea</taxon>
    </lineage>
</organism>
<feature type="transmembrane region" description="Helical" evidence="1">
    <location>
        <begin position="7"/>
        <end position="33"/>
    </location>
</feature>
<dbReference type="EMBL" id="JAOQJU010000003">
    <property type="protein sequence ID" value="MCU6685868.1"/>
    <property type="molecule type" value="Genomic_DNA"/>
</dbReference>
<dbReference type="RefSeq" id="WP_158368701.1">
    <property type="nucleotide sequence ID" value="NZ_JAOQJU010000003.1"/>
</dbReference>
<name>A0ABT2RKD0_9FIRM</name>
<feature type="transmembrane region" description="Helical" evidence="1">
    <location>
        <begin position="53"/>
        <end position="74"/>
    </location>
</feature>
<accession>A0ABT2RKD0</accession>
<evidence type="ECO:0000313" key="2">
    <source>
        <dbReference type="EMBL" id="MCU6685868.1"/>
    </source>
</evidence>
<evidence type="ECO:0000256" key="1">
    <source>
        <dbReference type="SAM" id="Phobius"/>
    </source>
</evidence>
<comment type="caution">
    <text evidence="2">The sequence shown here is derived from an EMBL/GenBank/DDBJ whole genome shotgun (WGS) entry which is preliminary data.</text>
</comment>
<protein>
    <recommendedName>
        <fullName evidence="4">DUF4064 domain-containing protein</fullName>
    </recommendedName>
</protein>
<keyword evidence="1" id="KW-0812">Transmembrane</keyword>
<keyword evidence="1" id="KW-1133">Transmembrane helix</keyword>
<feature type="transmembrane region" description="Helical" evidence="1">
    <location>
        <begin position="108"/>
        <end position="125"/>
    </location>
</feature>
<keyword evidence="3" id="KW-1185">Reference proteome</keyword>
<evidence type="ECO:0000313" key="3">
    <source>
        <dbReference type="Proteomes" id="UP001652431"/>
    </source>
</evidence>
<sequence length="128" mass="13844">MFKPKMLLKVVSVILIIAGVLGLISTVISYVMIPQMGEIPGVDMSILEEAFTPLNLILSVISSISCVCAGIFGISGKSAKWASVFAGIWTVILIISTVQGIVNGTFTFLVVLDYLLPALYWWGLYQSK</sequence>
<feature type="transmembrane region" description="Helical" evidence="1">
    <location>
        <begin position="81"/>
        <end position="102"/>
    </location>
</feature>
<proteinExistence type="predicted"/>